<reference evidence="1 2" key="1">
    <citation type="submission" date="2021-02" db="EMBL/GenBank/DDBJ databases">
        <authorList>
            <person name="Vanwijnsberghe S."/>
        </authorList>
    </citation>
    <scope>NUCLEOTIDE SEQUENCE [LARGE SCALE GENOMIC DNA]</scope>
    <source>
        <strain evidence="1 2">R-69658</strain>
    </source>
</reference>
<keyword evidence="2" id="KW-1185">Reference proteome</keyword>
<dbReference type="RefSeq" id="WP_200622134.1">
    <property type="nucleotide sequence ID" value="NZ_CAJNAU010000121.1"/>
</dbReference>
<protein>
    <submittedName>
        <fullName evidence="1">Uncharacterized protein</fullName>
    </submittedName>
</protein>
<organism evidence="1 2">
    <name type="scientific">Paraburkholderia aspalathi</name>
    <dbReference type="NCBI Taxonomy" id="1324617"/>
    <lineage>
        <taxon>Bacteria</taxon>
        <taxon>Pseudomonadati</taxon>
        <taxon>Pseudomonadota</taxon>
        <taxon>Betaproteobacteria</taxon>
        <taxon>Burkholderiales</taxon>
        <taxon>Burkholderiaceae</taxon>
        <taxon>Paraburkholderia</taxon>
    </lineage>
</organism>
<accession>A0ABM8T1S6</accession>
<evidence type="ECO:0000313" key="1">
    <source>
        <dbReference type="EMBL" id="CAE6851071.1"/>
    </source>
</evidence>
<name>A0ABM8T1S6_9BURK</name>
<sequence length="168" mass="18880">MANINVYQYRVPGQPEINLRGLQPRYGTRPAIERIGHIPLLDTVLELDERLLNADGFTVPEYLTYRIHLKRSHGYAGRTAPDGPLADARLQVMAGDYDARLTMREFDPASGVTSCLRIVDANQRAGGDLWVRLDDEPELARFPDLAPTAALVINGRRLTDPDEVDMRR</sequence>
<dbReference type="EMBL" id="CAJNAU010000121">
    <property type="protein sequence ID" value="CAE6851071.1"/>
    <property type="molecule type" value="Genomic_DNA"/>
</dbReference>
<evidence type="ECO:0000313" key="2">
    <source>
        <dbReference type="Proteomes" id="UP000674425"/>
    </source>
</evidence>
<comment type="caution">
    <text evidence="1">The sequence shown here is derived from an EMBL/GenBank/DDBJ whole genome shotgun (WGS) entry which is preliminary data.</text>
</comment>
<proteinExistence type="predicted"/>
<gene>
    <name evidence="1" type="ORF">R69658_07158</name>
</gene>
<dbReference type="Proteomes" id="UP000674425">
    <property type="component" value="Unassembled WGS sequence"/>
</dbReference>